<reference evidence="14" key="1">
    <citation type="submission" date="2018-05" db="EMBL/GenBank/DDBJ databases">
        <authorList>
            <person name="Lanie J.A."/>
            <person name="Ng W.-L."/>
            <person name="Kazmierczak K.M."/>
            <person name="Andrzejewski T.M."/>
            <person name="Davidsen T.M."/>
            <person name="Wayne K.J."/>
            <person name="Tettelin H."/>
            <person name="Glass J.I."/>
            <person name="Rusch D."/>
            <person name="Podicherti R."/>
            <person name="Tsui H.-C.T."/>
            <person name="Winkler M.E."/>
        </authorList>
    </citation>
    <scope>NUCLEOTIDE SEQUENCE</scope>
</reference>
<evidence type="ECO:0000256" key="2">
    <source>
        <dbReference type="ARBA" id="ARBA00022448"/>
    </source>
</evidence>
<dbReference type="PANTHER" id="PTHR11537:SF254">
    <property type="entry name" value="POTASSIUM VOLTAGE-GATED CHANNEL PROTEIN SHAB"/>
    <property type="match status" value="1"/>
</dbReference>
<evidence type="ECO:0000256" key="7">
    <source>
        <dbReference type="ARBA" id="ARBA00022958"/>
    </source>
</evidence>
<keyword evidence="4 12" id="KW-0812">Transmembrane</keyword>
<comment type="subcellular location">
    <subcellularLocation>
        <location evidence="1">Membrane</location>
        <topology evidence="1">Multi-pass membrane protein</topology>
    </subcellularLocation>
</comment>
<dbReference type="GO" id="GO:0008076">
    <property type="term" value="C:voltage-gated potassium channel complex"/>
    <property type="evidence" value="ECO:0007669"/>
    <property type="project" value="InterPro"/>
</dbReference>
<organism evidence="14">
    <name type="scientific">marine metagenome</name>
    <dbReference type="NCBI Taxonomy" id="408172"/>
    <lineage>
        <taxon>unclassified sequences</taxon>
        <taxon>metagenomes</taxon>
        <taxon>ecological metagenomes</taxon>
    </lineage>
</organism>
<keyword evidence="6" id="KW-0851">Voltage-gated channel</keyword>
<dbReference type="InterPro" id="IPR028325">
    <property type="entry name" value="VG_K_chnl"/>
</dbReference>
<keyword evidence="11" id="KW-0407">Ion channel</keyword>
<dbReference type="InterPro" id="IPR027359">
    <property type="entry name" value="Volt_channel_dom_sf"/>
</dbReference>
<gene>
    <name evidence="14" type="ORF">METZ01_LOCUS377751</name>
</gene>
<evidence type="ECO:0000256" key="5">
    <source>
        <dbReference type="ARBA" id="ARBA00022826"/>
    </source>
</evidence>
<evidence type="ECO:0000256" key="11">
    <source>
        <dbReference type="ARBA" id="ARBA00023303"/>
    </source>
</evidence>
<accession>A0A382TTE9</accession>
<evidence type="ECO:0000256" key="3">
    <source>
        <dbReference type="ARBA" id="ARBA00022538"/>
    </source>
</evidence>
<dbReference type="SUPFAM" id="SSF81324">
    <property type="entry name" value="Voltage-gated potassium channels"/>
    <property type="match status" value="1"/>
</dbReference>
<evidence type="ECO:0000259" key="13">
    <source>
        <dbReference type="Pfam" id="PF00520"/>
    </source>
</evidence>
<dbReference type="PANTHER" id="PTHR11537">
    <property type="entry name" value="VOLTAGE-GATED POTASSIUM CHANNEL"/>
    <property type="match status" value="1"/>
</dbReference>
<feature type="domain" description="Ion transport" evidence="13">
    <location>
        <begin position="21"/>
        <end position="161"/>
    </location>
</feature>
<feature type="transmembrane region" description="Helical" evidence="12">
    <location>
        <begin position="146"/>
        <end position="162"/>
    </location>
</feature>
<dbReference type="AlphaFoldDB" id="A0A382TTE9"/>
<dbReference type="Gene3D" id="1.20.120.350">
    <property type="entry name" value="Voltage-gated potassium channels. Chain C"/>
    <property type="match status" value="1"/>
</dbReference>
<evidence type="ECO:0000256" key="8">
    <source>
        <dbReference type="ARBA" id="ARBA00022989"/>
    </source>
</evidence>
<keyword evidence="10 12" id="KW-0472">Membrane</keyword>
<evidence type="ECO:0000256" key="1">
    <source>
        <dbReference type="ARBA" id="ARBA00004141"/>
    </source>
</evidence>
<keyword evidence="3" id="KW-0633">Potassium transport</keyword>
<evidence type="ECO:0000256" key="12">
    <source>
        <dbReference type="SAM" id="Phobius"/>
    </source>
</evidence>
<protein>
    <recommendedName>
        <fullName evidence="13">Ion transport domain-containing protein</fullName>
    </recommendedName>
</protein>
<dbReference type="InterPro" id="IPR005821">
    <property type="entry name" value="Ion_trans_dom"/>
</dbReference>
<evidence type="ECO:0000256" key="6">
    <source>
        <dbReference type="ARBA" id="ARBA00022882"/>
    </source>
</evidence>
<keyword evidence="7" id="KW-0630">Potassium</keyword>
<keyword evidence="2" id="KW-0813">Transport</keyword>
<feature type="non-terminal residue" evidence="14">
    <location>
        <position position="163"/>
    </location>
</feature>
<evidence type="ECO:0000256" key="4">
    <source>
        <dbReference type="ARBA" id="ARBA00022692"/>
    </source>
</evidence>
<keyword evidence="5" id="KW-0631">Potassium channel</keyword>
<keyword evidence="9" id="KW-0406">Ion transport</keyword>
<evidence type="ECO:0000313" key="14">
    <source>
        <dbReference type="EMBL" id="SVD24897.1"/>
    </source>
</evidence>
<dbReference type="EMBL" id="UINC01138758">
    <property type="protein sequence ID" value="SVD24897.1"/>
    <property type="molecule type" value="Genomic_DNA"/>
</dbReference>
<feature type="transmembrane region" description="Helical" evidence="12">
    <location>
        <begin position="82"/>
        <end position="103"/>
    </location>
</feature>
<sequence length="163" mass="18751">MYTFKDKIKIIIFGTDTPGGKLFDICLIITIILSIIMVMVDSVPDYHNSYGDSLRFAEWVFTILFSIEYILRIYCVRRVGSYIFSFYGIIDFLALLPTYLSILLPGAEVFSVIRVLRVLRVFRVLKLVQFMGEADQLMKAMAASKRKIFVFLFFIITLATILG</sequence>
<dbReference type="PRINTS" id="PR00169">
    <property type="entry name" value="KCHANNEL"/>
</dbReference>
<evidence type="ECO:0000256" key="9">
    <source>
        <dbReference type="ARBA" id="ARBA00023065"/>
    </source>
</evidence>
<proteinExistence type="predicted"/>
<dbReference type="GO" id="GO:0005249">
    <property type="term" value="F:voltage-gated potassium channel activity"/>
    <property type="evidence" value="ECO:0007669"/>
    <property type="project" value="InterPro"/>
</dbReference>
<keyword evidence="8 12" id="KW-1133">Transmembrane helix</keyword>
<feature type="transmembrane region" description="Helical" evidence="12">
    <location>
        <begin position="21"/>
        <end position="40"/>
    </location>
</feature>
<dbReference type="Pfam" id="PF00520">
    <property type="entry name" value="Ion_trans"/>
    <property type="match status" value="1"/>
</dbReference>
<name>A0A382TTE9_9ZZZZ</name>
<dbReference type="GO" id="GO:0001508">
    <property type="term" value="P:action potential"/>
    <property type="evidence" value="ECO:0007669"/>
    <property type="project" value="TreeGrafter"/>
</dbReference>
<evidence type="ECO:0000256" key="10">
    <source>
        <dbReference type="ARBA" id="ARBA00023136"/>
    </source>
</evidence>
<feature type="transmembrane region" description="Helical" evidence="12">
    <location>
        <begin position="56"/>
        <end position="75"/>
    </location>
</feature>